<evidence type="ECO:0000256" key="1">
    <source>
        <dbReference type="ARBA" id="ARBA00004651"/>
    </source>
</evidence>
<dbReference type="EMBL" id="OY726395">
    <property type="protein sequence ID" value="CAJ1582568.1"/>
    <property type="molecule type" value="Genomic_DNA"/>
</dbReference>
<dbReference type="Proteomes" id="UP001190466">
    <property type="component" value="Chromosome"/>
</dbReference>
<feature type="transmembrane region" description="Helical" evidence="5">
    <location>
        <begin position="210"/>
        <end position="229"/>
    </location>
</feature>
<dbReference type="RefSeq" id="WP_316516586.1">
    <property type="nucleotide sequence ID" value="NZ_OY726395.1"/>
</dbReference>
<sequence length="398" mass="40337">MVHHRKVGADRLRQARLAVAVLFLTNGAVFANLVPRYPEIKADLQLTNTMLGLSVAAFSSGALLAGWAAARIIRRFGAAPVAVLSSLLLAAVTVAAGAAPAAAWFAAALFVAGAVDAVTDVAQNAAGLIVQRDYSRSIINSLHATWSVGAVAGGAIAAAAMALHVDRVLQLGATAAVVALLCLLCYRRLPPGPESATQARTPQRPPVRPTAVWVPVAALAALAFAGAFVEDAGSSWAAVYLREDFGAPAAVAAVGFIAMVGLQFVGRMLGDRLVDRFSERTVVRAGGLLIAAGMGAALAWPSVPMTIVGFGLAGLGVATAIPAAFHGADNIVGLRPGTGLTVVSWVMRVGFLLSPAVVGVVADALSLRVSLLLVVAAGVGIALLAATLRSTTSAERAG</sequence>
<feature type="domain" description="Major facilitator superfamily (MFS) profile" evidence="6">
    <location>
        <begin position="15"/>
        <end position="394"/>
    </location>
</feature>
<dbReference type="CDD" id="cd17393">
    <property type="entry name" value="MFS_MosC_like"/>
    <property type="match status" value="1"/>
</dbReference>
<feature type="transmembrane region" description="Helical" evidence="5">
    <location>
        <begin position="169"/>
        <end position="189"/>
    </location>
</feature>
<dbReference type="Pfam" id="PF07690">
    <property type="entry name" value="MFS_1"/>
    <property type="match status" value="1"/>
</dbReference>
<evidence type="ECO:0000259" key="6">
    <source>
        <dbReference type="PROSITE" id="PS50850"/>
    </source>
</evidence>
<feature type="transmembrane region" description="Helical" evidence="5">
    <location>
        <begin position="281"/>
        <end position="300"/>
    </location>
</feature>
<evidence type="ECO:0000313" key="8">
    <source>
        <dbReference type="Proteomes" id="UP001190466"/>
    </source>
</evidence>
<feature type="transmembrane region" description="Helical" evidence="5">
    <location>
        <begin position="337"/>
        <end position="361"/>
    </location>
</feature>
<reference evidence="7 8" key="1">
    <citation type="submission" date="2023-08" db="EMBL/GenBank/DDBJ databases">
        <authorList>
            <person name="Folkvardsen B D."/>
            <person name="Norman A."/>
        </authorList>
    </citation>
    <scope>NUCLEOTIDE SEQUENCE [LARGE SCALE GENOMIC DNA]</scope>
    <source>
        <strain evidence="7 8">Mu0050</strain>
    </source>
</reference>
<evidence type="ECO:0000256" key="3">
    <source>
        <dbReference type="ARBA" id="ARBA00022989"/>
    </source>
</evidence>
<dbReference type="InterPro" id="IPR011701">
    <property type="entry name" value="MFS"/>
</dbReference>
<dbReference type="InterPro" id="IPR051788">
    <property type="entry name" value="MFS_Transporter"/>
</dbReference>
<evidence type="ECO:0000256" key="2">
    <source>
        <dbReference type="ARBA" id="ARBA00022692"/>
    </source>
</evidence>
<keyword evidence="8" id="KW-1185">Reference proteome</keyword>
<dbReference type="InterPro" id="IPR020846">
    <property type="entry name" value="MFS_dom"/>
</dbReference>
<dbReference type="InterPro" id="IPR036259">
    <property type="entry name" value="MFS_trans_sf"/>
</dbReference>
<dbReference type="Gene3D" id="1.20.1250.20">
    <property type="entry name" value="MFS general substrate transporter like domains"/>
    <property type="match status" value="2"/>
</dbReference>
<dbReference type="PANTHER" id="PTHR23514:SF13">
    <property type="entry name" value="INNER MEMBRANE PROTEIN YBJJ"/>
    <property type="match status" value="1"/>
</dbReference>
<evidence type="ECO:0000256" key="5">
    <source>
        <dbReference type="SAM" id="Phobius"/>
    </source>
</evidence>
<proteinExistence type="predicted"/>
<keyword evidence="3 5" id="KW-1133">Transmembrane helix</keyword>
<protein>
    <submittedName>
        <fullName evidence="7">MFS transporter</fullName>
    </submittedName>
</protein>
<dbReference type="SUPFAM" id="SSF103473">
    <property type="entry name" value="MFS general substrate transporter"/>
    <property type="match status" value="1"/>
</dbReference>
<feature type="transmembrane region" description="Helical" evidence="5">
    <location>
        <begin position="143"/>
        <end position="163"/>
    </location>
</feature>
<feature type="transmembrane region" description="Helical" evidence="5">
    <location>
        <begin position="249"/>
        <end position="269"/>
    </location>
</feature>
<feature type="transmembrane region" description="Helical" evidence="5">
    <location>
        <begin position="15"/>
        <end position="34"/>
    </location>
</feature>
<keyword evidence="2 5" id="KW-0812">Transmembrane</keyword>
<evidence type="ECO:0000256" key="4">
    <source>
        <dbReference type="ARBA" id="ARBA00023136"/>
    </source>
</evidence>
<feature type="transmembrane region" description="Helical" evidence="5">
    <location>
        <begin position="76"/>
        <end position="96"/>
    </location>
</feature>
<evidence type="ECO:0000313" key="7">
    <source>
        <dbReference type="EMBL" id="CAJ1582568.1"/>
    </source>
</evidence>
<keyword evidence="4 5" id="KW-0472">Membrane</keyword>
<feature type="transmembrane region" description="Helical" evidence="5">
    <location>
        <begin position="367"/>
        <end position="388"/>
    </location>
</feature>
<dbReference type="PANTHER" id="PTHR23514">
    <property type="entry name" value="BYPASS OF STOP CODON PROTEIN 6"/>
    <property type="match status" value="1"/>
</dbReference>
<feature type="transmembrane region" description="Helical" evidence="5">
    <location>
        <begin position="46"/>
        <end position="69"/>
    </location>
</feature>
<comment type="subcellular location">
    <subcellularLocation>
        <location evidence="1">Cell membrane</location>
        <topology evidence="1">Multi-pass membrane protein</topology>
    </subcellularLocation>
</comment>
<accession>A0ABM9MDF7</accession>
<name>A0ABM9MDF7_9MYCO</name>
<gene>
    <name evidence="7" type="ORF">MU0050_002170</name>
</gene>
<dbReference type="PROSITE" id="PS50850">
    <property type="entry name" value="MFS"/>
    <property type="match status" value="1"/>
</dbReference>
<organism evidence="7 8">
    <name type="scientific">[Mycobacterium] wendilense</name>
    <dbReference type="NCBI Taxonomy" id="3064284"/>
    <lineage>
        <taxon>Bacteria</taxon>
        <taxon>Bacillati</taxon>
        <taxon>Actinomycetota</taxon>
        <taxon>Actinomycetes</taxon>
        <taxon>Mycobacteriales</taxon>
        <taxon>Mycobacteriaceae</taxon>
        <taxon>Mycolicibacter</taxon>
    </lineage>
</organism>
<feature type="transmembrane region" description="Helical" evidence="5">
    <location>
        <begin position="306"/>
        <end position="325"/>
    </location>
</feature>
<feature type="transmembrane region" description="Helical" evidence="5">
    <location>
        <begin position="102"/>
        <end position="122"/>
    </location>
</feature>